<dbReference type="eggNOG" id="ENOG502TG55">
    <property type="taxonomic scope" value="Eukaryota"/>
</dbReference>
<dbReference type="EnsemblFungi" id="EJT79391">
    <property type="protein sequence ID" value="EJT79391"/>
    <property type="gene ID" value="GGTG_04475"/>
</dbReference>
<reference evidence="3" key="1">
    <citation type="submission" date="2010-07" db="EMBL/GenBank/DDBJ databases">
        <title>The genome sequence of Gaeumannomyces graminis var. tritici strain R3-111a-1.</title>
        <authorList>
            <consortium name="The Broad Institute Genome Sequencing Platform"/>
            <person name="Ma L.-J."/>
            <person name="Dead R."/>
            <person name="Young S."/>
            <person name="Zeng Q."/>
            <person name="Koehrsen M."/>
            <person name="Alvarado L."/>
            <person name="Berlin A."/>
            <person name="Chapman S.B."/>
            <person name="Chen Z."/>
            <person name="Freedman E."/>
            <person name="Gellesch M."/>
            <person name="Goldberg J."/>
            <person name="Griggs A."/>
            <person name="Gujja S."/>
            <person name="Heilman E.R."/>
            <person name="Heiman D."/>
            <person name="Hepburn T."/>
            <person name="Howarth C."/>
            <person name="Jen D."/>
            <person name="Larson L."/>
            <person name="Mehta T."/>
            <person name="Neiman D."/>
            <person name="Pearson M."/>
            <person name="Roberts A."/>
            <person name="Saif S."/>
            <person name="Shea T."/>
            <person name="Shenoy N."/>
            <person name="Sisk P."/>
            <person name="Stolte C."/>
            <person name="Sykes S."/>
            <person name="Walk T."/>
            <person name="White J."/>
            <person name="Yandava C."/>
            <person name="Haas B."/>
            <person name="Nusbaum C."/>
            <person name="Birren B."/>
        </authorList>
    </citation>
    <scope>NUCLEOTIDE SEQUENCE [LARGE SCALE GENOMIC DNA]</scope>
    <source>
        <strain evidence="3">R3-111a-1</strain>
    </source>
</reference>
<keyword evidence="3" id="KW-1185">Reference proteome</keyword>
<proteinExistence type="predicted"/>
<reference evidence="2" key="4">
    <citation type="journal article" date="2015" name="G3 (Bethesda)">
        <title>Genome sequences of three phytopathogenic species of the Magnaporthaceae family of fungi.</title>
        <authorList>
            <person name="Okagaki L.H."/>
            <person name="Nunes C.C."/>
            <person name="Sailsbery J."/>
            <person name="Clay B."/>
            <person name="Brown D."/>
            <person name="John T."/>
            <person name="Oh Y."/>
            <person name="Young N."/>
            <person name="Fitzgerald M."/>
            <person name="Haas B.J."/>
            <person name="Zeng Q."/>
            <person name="Young S."/>
            <person name="Adiconis X."/>
            <person name="Fan L."/>
            <person name="Levin J.Z."/>
            <person name="Mitchell T.K."/>
            <person name="Okubara P.A."/>
            <person name="Farman M.L."/>
            <person name="Kohn L.M."/>
            <person name="Birren B."/>
            <person name="Ma L.-J."/>
            <person name="Dean R.A."/>
        </authorList>
    </citation>
    <scope>NUCLEOTIDE SEQUENCE</scope>
    <source>
        <strain evidence="2">R3-111a-1</strain>
    </source>
</reference>
<dbReference type="GeneID" id="20344933"/>
<name>J3NT76_GAET3</name>
<evidence type="ECO:0000313" key="2">
    <source>
        <dbReference type="EnsemblFungi" id="EJT79391"/>
    </source>
</evidence>
<dbReference type="HOGENOM" id="CLU_783124_0_0_1"/>
<dbReference type="VEuPathDB" id="FungiDB:GGTG_04475"/>
<sequence>MASGTPSPSPSPSDARAYARAAATNNLCGDFVRAARAMDYAIPLPEGQLTTFTRSKPGRPPAPVHVLCETLDLDESQPRPPAADDNNGDFLFVRPIPPATMDSWLQEVQPCASSVFGQMCQRDQGDRPIDFAESLIAHLDRWLSCDKGDLRPDGPGFDKRGLFGKTKWRTTKIRHPWFGPTEEEILKGCYYMATYRFDYGATRRTATSPRGFTETPHIVGTCAHSVQQLPEQGLLRGEIDAIIIMTQVRRMPPCCVSFRAVPVTVISVARNDVRILHAYVDTQKRLIKVRKSRVLNFDNIDDIHAGNDEWKHILRWVLAEPDMDTVRATGYFDVDQPGSKAQQPSLLRKALAHR</sequence>
<reference evidence="1" key="2">
    <citation type="submission" date="2010-07" db="EMBL/GenBank/DDBJ databases">
        <authorList>
            <consortium name="The Broad Institute Genome Sequencing Platform"/>
            <consortium name="Broad Institute Genome Sequencing Center for Infectious Disease"/>
            <person name="Ma L.-J."/>
            <person name="Dead R."/>
            <person name="Young S."/>
            <person name="Zeng Q."/>
            <person name="Koehrsen M."/>
            <person name="Alvarado L."/>
            <person name="Berlin A."/>
            <person name="Chapman S.B."/>
            <person name="Chen Z."/>
            <person name="Freedman E."/>
            <person name="Gellesch M."/>
            <person name="Goldberg J."/>
            <person name="Griggs A."/>
            <person name="Gujja S."/>
            <person name="Heilman E.R."/>
            <person name="Heiman D."/>
            <person name="Hepburn T."/>
            <person name="Howarth C."/>
            <person name="Jen D."/>
            <person name="Larson L."/>
            <person name="Mehta T."/>
            <person name="Neiman D."/>
            <person name="Pearson M."/>
            <person name="Roberts A."/>
            <person name="Saif S."/>
            <person name="Shea T."/>
            <person name="Shenoy N."/>
            <person name="Sisk P."/>
            <person name="Stolte C."/>
            <person name="Sykes S."/>
            <person name="Walk T."/>
            <person name="White J."/>
            <person name="Yandava C."/>
            <person name="Haas B."/>
            <person name="Nusbaum C."/>
            <person name="Birren B."/>
        </authorList>
    </citation>
    <scope>NUCLEOTIDE SEQUENCE</scope>
    <source>
        <strain evidence="1">R3-111a-1</strain>
    </source>
</reference>
<gene>
    <name evidence="2" type="primary">20344933</name>
    <name evidence="1" type="ORF">GGTG_04475</name>
</gene>
<evidence type="ECO:0000313" key="3">
    <source>
        <dbReference type="Proteomes" id="UP000006039"/>
    </source>
</evidence>
<reference evidence="1" key="3">
    <citation type="submission" date="2010-09" db="EMBL/GenBank/DDBJ databases">
        <title>Annotation of Gaeumannomyces graminis var. tritici R3-111a-1.</title>
        <authorList>
            <consortium name="The Broad Institute Genome Sequencing Platform"/>
            <person name="Ma L.-J."/>
            <person name="Dead R."/>
            <person name="Young S.K."/>
            <person name="Zeng Q."/>
            <person name="Gargeya S."/>
            <person name="Fitzgerald M."/>
            <person name="Haas B."/>
            <person name="Abouelleil A."/>
            <person name="Alvarado L."/>
            <person name="Arachchi H.M."/>
            <person name="Berlin A."/>
            <person name="Brown A."/>
            <person name="Chapman S.B."/>
            <person name="Chen Z."/>
            <person name="Dunbar C."/>
            <person name="Freedman E."/>
            <person name="Gearin G."/>
            <person name="Gellesch M."/>
            <person name="Goldberg J."/>
            <person name="Griggs A."/>
            <person name="Gujja S."/>
            <person name="Heiman D."/>
            <person name="Howarth C."/>
            <person name="Larson L."/>
            <person name="Lui A."/>
            <person name="MacDonald P.J.P."/>
            <person name="Mehta T."/>
            <person name="Montmayeur A."/>
            <person name="Murphy C."/>
            <person name="Neiman D."/>
            <person name="Pearson M."/>
            <person name="Priest M."/>
            <person name="Roberts A."/>
            <person name="Saif S."/>
            <person name="Shea T."/>
            <person name="Shenoy N."/>
            <person name="Sisk P."/>
            <person name="Stolte C."/>
            <person name="Sykes S."/>
            <person name="Yandava C."/>
            <person name="Wortman J."/>
            <person name="Nusbaum C."/>
            <person name="Birren B."/>
        </authorList>
    </citation>
    <scope>NUCLEOTIDE SEQUENCE</scope>
    <source>
        <strain evidence="1">R3-111a-1</strain>
    </source>
</reference>
<organism evidence="1">
    <name type="scientific">Gaeumannomyces tritici (strain R3-111a-1)</name>
    <name type="common">Wheat and barley take-all root rot fungus</name>
    <name type="synonym">Gaeumannomyces graminis var. tritici</name>
    <dbReference type="NCBI Taxonomy" id="644352"/>
    <lineage>
        <taxon>Eukaryota</taxon>
        <taxon>Fungi</taxon>
        <taxon>Dikarya</taxon>
        <taxon>Ascomycota</taxon>
        <taxon>Pezizomycotina</taxon>
        <taxon>Sordariomycetes</taxon>
        <taxon>Sordariomycetidae</taxon>
        <taxon>Magnaporthales</taxon>
        <taxon>Magnaporthaceae</taxon>
        <taxon>Gaeumannomyces</taxon>
    </lineage>
</organism>
<dbReference type="RefSeq" id="XP_009220536.1">
    <property type="nucleotide sequence ID" value="XM_009222272.1"/>
</dbReference>
<reference evidence="2" key="5">
    <citation type="submission" date="2018-04" db="UniProtKB">
        <authorList>
            <consortium name="EnsemblFungi"/>
        </authorList>
    </citation>
    <scope>IDENTIFICATION</scope>
    <source>
        <strain evidence="2">R3-111a-1</strain>
    </source>
</reference>
<evidence type="ECO:0000313" key="1">
    <source>
        <dbReference type="EMBL" id="EJT79391.1"/>
    </source>
</evidence>
<dbReference type="OrthoDB" id="4870109at2759"/>
<dbReference type="EMBL" id="GL385396">
    <property type="protein sequence ID" value="EJT79391.1"/>
    <property type="molecule type" value="Genomic_DNA"/>
</dbReference>
<dbReference type="AlphaFoldDB" id="J3NT76"/>
<dbReference type="Proteomes" id="UP000006039">
    <property type="component" value="Unassembled WGS sequence"/>
</dbReference>
<protein>
    <submittedName>
        <fullName evidence="1 2">Uncharacterized protein</fullName>
    </submittedName>
</protein>
<accession>J3NT76</accession>